<keyword evidence="1" id="KW-1133">Transmembrane helix</keyword>
<dbReference type="EMBL" id="JACHDD010000012">
    <property type="protein sequence ID" value="MBB5428276.1"/>
    <property type="molecule type" value="Genomic_DNA"/>
</dbReference>
<evidence type="ECO:0000313" key="2">
    <source>
        <dbReference type="EMBL" id="MBB5428276.1"/>
    </source>
</evidence>
<sequence>MGRSRGMHEIIGFLNTWRANLAPGKQLRFRVALPAWAQRDRPIELRSSGCIARVACHQCHERPAQVARHVMTRSEASQLISLLVVLVGCACLGFGLGRLIRGRRPEFEGVRSRMGRSAAFLRDARATSVSKHTRLTCAFECIYLCCCEVAEARGMRLDGLDHPDIKLVEFGLSALGVHEAEKIAVQGLAQWRADASPFFPETSVDDACHLAERINRRAIAELTRLRN</sequence>
<dbReference type="AlphaFoldDB" id="A0A7W8V9K1"/>
<name>A0A7W8V9K1_PARAM</name>
<keyword evidence="1" id="KW-0472">Membrane</keyword>
<evidence type="ECO:0000256" key="1">
    <source>
        <dbReference type="SAM" id="Phobius"/>
    </source>
</evidence>
<organism evidence="2 3">
    <name type="scientific">Paraburkholderia atlantica</name>
    <dbReference type="NCBI Taxonomy" id="2654982"/>
    <lineage>
        <taxon>Bacteria</taxon>
        <taxon>Pseudomonadati</taxon>
        <taxon>Pseudomonadota</taxon>
        <taxon>Betaproteobacteria</taxon>
        <taxon>Burkholderiales</taxon>
        <taxon>Burkholderiaceae</taxon>
        <taxon>Paraburkholderia</taxon>
    </lineage>
</organism>
<keyword evidence="3" id="KW-1185">Reference proteome</keyword>
<protein>
    <submittedName>
        <fullName evidence="2">Uncharacterized protein</fullName>
    </submittedName>
</protein>
<reference evidence="2 3" key="1">
    <citation type="submission" date="2020-08" db="EMBL/GenBank/DDBJ databases">
        <title>Genomic Encyclopedia of Type Strains, Phase IV (KMG-V): Genome sequencing to study the core and pangenomes of soil and plant-associated prokaryotes.</title>
        <authorList>
            <person name="Whitman W."/>
        </authorList>
    </citation>
    <scope>NUCLEOTIDE SEQUENCE [LARGE SCALE GENOMIC DNA]</scope>
    <source>
        <strain evidence="2 3">JPY158</strain>
    </source>
</reference>
<proteinExistence type="predicted"/>
<feature type="transmembrane region" description="Helical" evidence="1">
    <location>
        <begin position="79"/>
        <end position="97"/>
    </location>
</feature>
<dbReference type="Proteomes" id="UP000592780">
    <property type="component" value="Unassembled WGS sequence"/>
</dbReference>
<comment type="caution">
    <text evidence="2">The sequence shown here is derived from an EMBL/GenBank/DDBJ whole genome shotgun (WGS) entry which is preliminary data.</text>
</comment>
<evidence type="ECO:0000313" key="3">
    <source>
        <dbReference type="Proteomes" id="UP000592780"/>
    </source>
</evidence>
<keyword evidence="1" id="KW-0812">Transmembrane</keyword>
<accession>A0A7W8V9K1</accession>
<gene>
    <name evidence="2" type="ORF">HDG40_006463</name>
</gene>